<feature type="domain" description="Transposase IS4-like" evidence="3">
    <location>
        <begin position="118"/>
        <end position="361"/>
    </location>
</feature>
<feature type="region of interest" description="Disordered" evidence="1">
    <location>
        <begin position="467"/>
        <end position="487"/>
    </location>
</feature>
<dbReference type="Proteomes" id="UP001257627">
    <property type="component" value="Unassembled WGS sequence"/>
</dbReference>
<accession>A0ABU3V5N4</accession>
<feature type="domain" description="Transposase IS4 N-terminal" evidence="4">
    <location>
        <begin position="4"/>
        <end position="97"/>
    </location>
</feature>
<sequence>MGGGVLACYVPPGLVDEALAVTGRAHRRFRSLPARLGVYFVLALCLFSGASYGSVIAKLVSGRRGGLGAAGWRLPSTTALTKLRRRLGAAPFELLFQRLSGTSVCRRTPWSHAFGLLLVAWDGTNVDMADSPANAEAFGRPSCKKGAAGNPQSRLVVLIACGSRRIIDAAFGTYRTGERALAERILPALRPGMLVLADRGFFSYRLWCAAQATEAHLLWRVQADLHLPVQRVLPDGSFLSRLTDPADSTRHAKKRARRRKAGQAPPPPLAPRGPVVRVVEAVITVRTDDGTARTGHYRLATTLLDPRTAPAAELAATYAKRWACETGFREIKTYLRGTRRALRAADPEAARQELWAYLIVYQAIRHIICLAALRGDDLEPARISFTAARDAVQDAITITPRCADAHAEQIYRDLSRRLITKHVTCRTCPRMAKRPLFHFPSRQASTAPASQNATYHLAIVTPDIANAQTQHQHEHDQRRTATQPRAA</sequence>
<dbReference type="InterPro" id="IPR002559">
    <property type="entry name" value="Transposase_11"/>
</dbReference>
<gene>
    <name evidence="5" type="ORF">PU648_56475</name>
</gene>
<dbReference type="InterPro" id="IPR024473">
    <property type="entry name" value="Transposases_IS4_N"/>
</dbReference>
<geneLocation type="plasmid" evidence="5">
    <name>unnamed1</name>
</geneLocation>
<dbReference type="EMBL" id="JARAKF010000003">
    <property type="protein sequence ID" value="MDU9001470.1"/>
    <property type="molecule type" value="Genomic_DNA"/>
</dbReference>
<feature type="region of interest" description="Disordered" evidence="1">
    <location>
        <begin position="243"/>
        <end position="273"/>
    </location>
</feature>
<feature type="transmembrane region" description="Helical" evidence="2">
    <location>
        <begin position="36"/>
        <end position="55"/>
    </location>
</feature>
<dbReference type="InterPro" id="IPR012337">
    <property type="entry name" value="RNaseH-like_sf"/>
</dbReference>
<proteinExistence type="predicted"/>
<dbReference type="PANTHER" id="PTHR37529">
    <property type="entry name" value="TRANSPOSASE INSG FOR INSERTION SEQUENCE ELEMENT IS4-RELATED"/>
    <property type="match status" value="1"/>
</dbReference>
<evidence type="ECO:0000256" key="1">
    <source>
        <dbReference type="SAM" id="MobiDB-lite"/>
    </source>
</evidence>
<evidence type="ECO:0000259" key="3">
    <source>
        <dbReference type="Pfam" id="PF01609"/>
    </source>
</evidence>
<feature type="compositionally biased region" description="Basic residues" evidence="1">
    <location>
        <begin position="251"/>
        <end position="261"/>
    </location>
</feature>
<dbReference type="PANTHER" id="PTHR37529:SF1">
    <property type="entry name" value="TRANSPOSASE INSG FOR INSERTION SEQUENCE ELEMENT IS4-RELATED"/>
    <property type="match status" value="1"/>
</dbReference>
<evidence type="ECO:0000313" key="5">
    <source>
        <dbReference type="EMBL" id="MDU9001470.1"/>
    </source>
</evidence>
<keyword evidence="6" id="KW-1185">Reference proteome</keyword>
<keyword evidence="2" id="KW-0812">Transmembrane</keyword>
<dbReference type="InterPro" id="IPR047952">
    <property type="entry name" value="Transpos_IS4"/>
</dbReference>
<evidence type="ECO:0000313" key="6">
    <source>
        <dbReference type="Proteomes" id="UP001257627"/>
    </source>
</evidence>
<dbReference type="Pfam" id="PF01609">
    <property type="entry name" value="DDE_Tnp_1"/>
    <property type="match status" value="1"/>
</dbReference>
<keyword evidence="2" id="KW-0472">Membrane</keyword>
<dbReference type="Gene3D" id="3.90.350.10">
    <property type="entry name" value="Transposase Inhibitor Protein From Tn5, Chain A, domain 1"/>
    <property type="match status" value="1"/>
</dbReference>
<dbReference type="Pfam" id="PF13006">
    <property type="entry name" value="Nterm_IS4"/>
    <property type="match status" value="1"/>
</dbReference>
<organism evidence="5 6">
    <name type="scientific">Streptomyces mirabilis</name>
    <dbReference type="NCBI Taxonomy" id="68239"/>
    <lineage>
        <taxon>Bacteria</taxon>
        <taxon>Bacillati</taxon>
        <taxon>Actinomycetota</taxon>
        <taxon>Actinomycetes</taxon>
        <taxon>Kitasatosporales</taxon>
        <taxon>Streptomycetaceae</taxon>
        <taxon>Streptomyces</taxon>
    </lineage>
</organism>
<keyword evidence="5" id="KW-0614">Plasmid</keyword>
<dbReference type="RefSeq" id="WP_266944651.1">
    <property type="nucleotide sequence ID" value="NZ_JAPEMK010000002.1"/>
</dbReference>
<name>A0ABU3V5N4_9ACTN</name>
<reference evidence="5 6" key="1">
    <citation type="submission" date="2023-02" db="EMBL/GenBank/DDBJ databases">
        <authorList>
            <person name="Maleckis M."/>
        </authorList>
    </citation>
    <scope>NUCLEOTIDE SEQUENCE [LARGE SCALE GENOMIC DNA]</scope>
    <source>
        <strain evidence="5 6">P8-A2</strain>
        <plasmid evidence="5">unnamed1</plasmid>
    </source>
</reference>
<evidence type="ECO:0000259" key="4">
    <source>
        <dbReference type="Pfam" id="PF13006"/>
    </source>
</evidence>
<comment type="caution">
    <text evidence="5">The sequence shown here is derived from an EMBL/GenBank/DDBJ whole genome shotgun (WGS) entry which is preliminary data.</text>
</comment>
<dbReference type="NCBIfam" id="NF033592">
    <property type="entry name" value="transpos_IS4_1"/>
    <property type="match status" value="1"/>
</dbReference>
<protein>
    <submittedName>
        <fullName evidence="5">IS4 family transposase</fullName>
    </submittedName>
</protein>
<keyword evidence="2" id="KW-1133">Transmembrane helix</keyword>
<evidence type="ECO:0000256" key="2">
    <source>
        <dbReference type="SAM" id="Phobius"/>
    </source>
</evidence>
<dbReference type="SUPFAM" id="SSF53098">
    <property type="entry name" value="Ribonuclease H-like"/>
    <property type="match status" value="1"/>
</dbReference>